<dbReference type="Pfam" id="PF00300">
    <property type="entry name" value="His_Phos_1"/>
    <property type="match status" value="1"/>
</dbReference>
<accession>A0A656PMV6</accession>
<name>A0A656PMV6_UNCKA</name>
<dbReference type="InterPro" id="IPR013078">
    <property type="entry name" value="His_Pase_superF_clade-1"/>
</dbReference>
<gene>
    <name evidence="1" type="ORF">DIU24_03220</name>
</gene>
<dbReference type="InterPro" id="IPR029033">
    <property type="entry name" value="His_PPase_superfam"/>
</dbReference>
<evidence type="ECO:0000313" key="2">
    <source>
        <dbReference type="Proteomes" id="UP000262056"/>
    </source>
</evidence>
<evidence type="ECO:0000313" key="1">
    <source>
        <dbReference type="EMBL" id="HCQ40693.1"/>
    </source>
</evidence>
<reference evidence="1 2" key="1">
    <citation type="journal article" date="2018" name="Nat. Biotechnol.">
        <title>A standardized bacterial taxonomy based on genome phylogeny substantially revises the tree of life.</title>
        <authorList>
            <person name="Parks D.H."/>
            <person name="Chuvochina M."/>
            <person name="Waite D.W."/>
            <person name="Rinke C."/>
            <person name="Skarshewski A."/>
            <person name="Chaumeil P.A."/>
            <person name="Hugenholtz P."/>
        </authorList>
    </citation>
    <scope>NUCLEOTIDE SEQUENCE [LARGE SCALE GENOMIC DNA]</scope>
    <source>
        <strain evidence="1">UBA12021</strain>
    </source>
</reference>
<dbReference type="CDD" id="cd07067">
    <property type="entry name" value="HP_PGM_like"/>
    <property type="match status" value="1"/>
</dbReference>
<dbReference type="Proteomes" id="UP000262056">
    <property type="component" value="Unassembled WGS sequence"/>
</dbReference>
<proteinExistence type="predicted"/>
<comment type="caution">
    <text evidence="1">The sequence shown here is derived from an EMBL/GenBank/DDBJ whole genome shotgun (WGS) entry which is preliminary data.</text>
</comment>
<dbReference type="Gene3D" id="3.40.50.1240">
    <property type="entry name" value="Phosphoglycerate mutase-like"/>
    <property type="match status" value="1"/>
</dbReference>
<organism evidence="1 2">
    <name type="scientific">candidate division WWE3 bacterium</name>
    <dbReference type="NCBI Taxonomy" id="2053526"/>
    <lineage>
        <taxon>Bacteria</taxon>
        <taxon>Katanobacteria</taxon>
    </lineage>
</organism>
<protein>
    <submittedName>
        <fullName evidence="1">Histidine phosphatase family protein</fullName>
    </submittedName>
</protein>
<dbReference type="SUPFAM" id="SSF53254">
    <property type="entry name" value="Phosphoglycerate mutase-like"/>
    <property type="match status" value="1"/>
</dbReference>
<sequence>MSKLYFVTHSEVEIYKDIPIERWSLSERGKERFRLFLDQPWLSSIDVIYCSSEQKALDGAKIVSDHINKKFIEVPTIGEFDRSSTGYQPKEIFVENVKLFFGSPAISVLGWETAQHTQERVVKEFDTIIRDNPDKDILVVAHGGVGSLYLAHLLGEPINIKWNQPGNGGGNYFVVDLKSQKVIQKWQPIDVIV</sequence>
<dbReference type="EMBL" id="DQFB01000004">
    <property type="protein sequence ID" value="HCQ40693.1"/>
    <property type="molecule type" value="Genomic_DNA"/>
</dbReference>
<dbReference type="AlphaFoldDB" id="A0A656PMV6"/>